<reference evidence="1 2" key="1">
    <citation type="submission" date="2017-09" db="EMBL/GenBank/DDBJ databases">
        <title>Depth-based differentiation of microbial function through sediment-hosted aquifers and enrichment of novel symbionts in the deep terrestrial subsurface.</title>
        <authorList>
            <person name="Probst A.J."/>
            <person name="Ladd B."/>
            <person name="Jarett J.K."/>
            <person name="Geller-Mcgrath D.E."/>
            <person name="Sieber C.M."/>
            <person name="Emerson J.B."/>
            <person name="Anantharaman K."/>
            <person name="Thomas B.C."/>
            <person name="Malmstrom R."/>
            <person name="Stieglmeier M."/>
            <person name="Klingl A."/>
            <person name="Woyke T."/>
            <person name="Ryan C.M."/>
            <person name="Banfield J.F."/>
        </authorList>
    </citation>
    <scope>NUCLEOTIDE SEQUENCE [LARGE SCALE GENOMIC DNA]</scope>
    <source>
        <strain evidence="1">CG17_big_fil_post_rev_8_21_14_2_50_48_46</strain>
    </source>
</reference>
<gene>
    <name evidence="1" type="ORF">COW36_10365</name>
</gene>
<proteinExistence type="predicted"/>
<dbReference type="EMBL" id="PFFQ01000031">
    <property type="protein sequence ID" value="PIW17036.1"/>
    <property type="molecule type" value="Genomic_DNA"/>
</dbReference>
<protein>
    <recommendedName>
        <fullName evidence="3">YkgJ family cysteine cluster protein</fullName>
    </recommendedName>
</protein>
<accession>A0A2M7G511</accession>
<evidence type="ECO:0000313" key="1">
    <source>
        <dbReference type="EMBL" id="PIW17036.1"/>
    </source>
</evidence>
<sequence>MANPIAPAEGMEGLAATITEGYQTLKQITCLEDVYEIMDFLMDETKAKYNNIRCKVDCAMCCKGLHPPYISVIEWELILYYINEFPQIIKDEIIRRARFYAAEYRDSLILQQNLIEGKIPAEEVRETYQTLAQSLKHATCPFLVMDKCGIYPVRPAKCRAMGNSLVQIEDTVKVHTCAWEISNFEDYMRQQGSRALTMPVWNIFEKVIEIVNPTGSMKAVMPIWLITHIRGNSLLEEPDPKPLIAL</sequence>
<evidence type="ECO:0000313" key="2">
    <source>
        <dbReference type="Proteomes" id="UP000231019"/>
    </source>
</evidence>
<organism evidence="1 2">
    <name type="scientific">bacterium (Candidatus Blackallbacteria) CG17_big_fil_post_rev_8_21_14_2_50_48_46</name>
    <dbReference type="NCBI Taxonomy" id="2014261"/>
    <lineage>
        <taxon>Bacteria</taxon>
        <taxon>Candidatus Blackallbacteria</taxon>
    </lineage>
</organism>
<comment type="caution">
    <text evidence="1">The sequence shown here is derived from an EMBL/GenBank/DDBJ whole genome shotgun (WGS) entry which is preliminary data.</text>
</comment>
<evidence type="ECO:0008006" key="3">
    <source>
        <dbReference type="Google" id="ProtNLM"/>
    </source>
</evidence>
<dbReference type="Proteomes" id="UP000231019">
    <property type="component" value="Unassembled WGS sequence"/>
</dbReference>
<name>A0A2M7G511_9BACT</name>
<dbReference type="AlphaFoldDB" id="A0A2M7G511"/>